<protein>
    <recommendedName>
        <fullName evidence="3">Succinylglutamate desuccinylase</fullName>
    </recommendedName>
</protein>
<dbReference type="AlphaFoldDB" id="A0A1C3JGV7"/>
<evidence type="ECO:0000313" key="2">
    <source>
        <dbReference type="Proteomes" id="UP000092819"/>
    </source>
</evidence>
<sequence>MSMYQGGDVMNAVLTKPLATNSSQPLNISSVVSIQDQANNKPSLSASDQPTVLADIYQSDINIAVWQRQFDEGLTTAISEFIALNPNFSKSVSVSPENAFDKLEFATDGTASKALLENMAELVDMFCCLFELEEVGLRLAVLNKAMCPRFHFDQVPCRLVTTYHGVATQWLPNDLVDRSKLGRGANGQPDSESGLYNHESDIQQLASGDVALLKGVRWSGNENAGLVHRSPVTSSDETRLLLTLDFG</sequence>
<evidence type="ECO:0008006" key="3">
    <source>
        <dbReference type="Google" id="ProtNLM"/>
    </source>
</evidence>
<keyword evidence="2" id="KW-1185">Reference proteome</keyword>
<organism evidence="1 2">
    <name type="scientific">Vibrio celticus</name>
    <dbReference type="NCBI Taxonomy" id="446372"/>
    <lineage>
        <taxon>Bacteria</taxon>
        <taxon>Pseudomonadati</taxon>
        <taxon>Pseudomonadota</taxon>
        <taxon>Gammaproteobacteria</taxon>
        <taxon>Vibrionales</taxon>
        <taxon>Vibrionaceae</taxon>
        <taxon>Vibrio</taxon>
    </lineage>
</organism>
<reference evidence="2" key="1">
    <citation type="submission" date="2016-06" db="EMBL/GenBank/DDBJ databases">
        <authorList>
            <person name="Rodrigo-Torres L."/>
            <person name="Arahal D.R."/>
        </authorList>
    </citation>
    <scope>NUCLEOTIDE SEQUENCE [LARGE SCALE GENOMIC DNA]</scope>
    <source>
        <strain evidence="2">CECT 7224</strain>
    </source>
</reference>
<name>A0A1C3JGV7_9VIBR</name>
<evidence type="ECO:0000313" key="1">
    <source>
        <dbReference type="EMBL" id="SBT14304.1"/>
    </source>
</evidence>
<dbReference type="Proteomes" id="UP000092819">
    <property type="component" value="Unassembled WGS sequence"/>
</dbReference>
<proteinExistence type="predicted"/>
<accession>A0A1C3JGV7</accession>
<dbReference type="EMBL" id="FLQZ01000068">
    <property type="protein sequence ID" value="SBT14304.1"/>
    <property type="molecule type" value="Genomic_DNA"/>
</dbReference>
<dbReference type="InterPro" id="IPR014955">
    <property type="entry name" value="DUF1826"/>
</dbReference>
<gene>
    <name evidence="1" type="ORF">VCE7224_03066</name>
</gene>
<dbReference type="Pfam" id="PF08856">
    <property type="entry name" value="DUF1826"/>
    <property type="match status" value="1"/>
</dbReference>